<comment type="subcellular location">
    <subcellularLocation>
        <location evidence="1">Cell membrane</location>
        <topology evidence="1">Multi-pass membrane protein</topology>
    </subcellularLocation>
</comment>
<dbReference type="AlphaFoldDB" id="A0A6A5GVD1"/>
<dbReference type="GO" id="GO:0015252">
    <property type="term" value="F:proton channel activity"/>
    <property type="evidence" value="ECO:0007669"/>
    <property type="project" value="InterPro"/>
</dbReference>
<feature type="transmembrane region" description="Helical" evidence="12">
    <location>
        <begin position="590"/>
        <end position="611"/>
    </location>
</feature>
<evidence type="ECO:0000313" key="14">
    <source>
        <dbReference type="Proteomes" id="UP000483820"/>
    </source>
</evidence>
<keyword evidence="8" id="KW-0406">Ion transport</keyword>
<feature type="transmembrane region" description="Helical" evidence="12">
    <location>
        <begin position="558"/>
        <end position="578"/>
    </location>
</feature>
<evidence type="ECO:0000256" key="10">
    <source>
        <dbReference type="ARBA" id="ARBA00023303"/>
    </source>
</evidence>
<feature type="compositionally biased region" description="Polar residues" evidence="11">
    <location>
        <begin position="202"/>
        <end position="217"/>
    </location>
</feature>
<feature type="transmembrane region" description="Helical" evidence="12">
    <location>
        <begin position="278"/>
        <end position="301"/>
    </location>
</feature>
<evidence type="ECO:0000256" key="8">
    <source>
        <dbReference type="ARBA" id="ARBA00023065"/>
    </source>
</evidence>
<evidence type="ECO:0000256" key="9">
    <source>
        <dbReference type="ARBA" id="ARBA00023136"/>
    </source>
</evidence>
<accession>A0A6A5GVD1</accession>
<dbReference type="PANTHER" id="PTHR21522:SF33">
    <property type="entry name" value="OTOPETRIN-2"/>
    <property type="match status" value="1"/>
</dbReference>
<feature type="transmembrane region" description="Helical" evidence="12">
    <location>
        <begin position="665"/>
        <end position="687"/>
    </location>
</feature>
<feature type="compositionally biased region" description="Basic and acidic residues" evidence="11">
    <location>
        <begin position="1"/>
        <end position="10"/>
    </location>
</feature>
<dbReference type="RefSeq" id="XP_053585346.1">
    <property type="nucleotide sequence ID" value="XM_053730574.1"/>
</dbReference>
<keyword evidence="10" id="KW-0407">Ion channel</keyword>
<feature type="transmembrane region" description="Helical" evidence="12">
    <location>
        <begin position="508"/>
        <end position="528"/>
    </location>
</feature>
<feature type="transmembrane region" description="Helical" evidence="12">
    <location>
        <begin position="632"/>
        <end position="653"/>
    </location>
</feature>
<protein>
    <submittedName>
        <fullName evidence="13">Uncharacterized protein</fullName>
    </submittedName>
</protein>
<feature type="region of interest" description="Disordered" evidence="11">
    <location>
        <begin position="156"/>
        <end position="180"/>
    </location>
</feature>
<evidence type="ECO:0000256" key="11">
    <source>
        <dbReference type="SAM" id="MobiDB-lite"/>
    </source>
</evidence>
<evidence type="ECO:0000256" key="7">
    <source>
        <dbReference type="ARBA" id="ARBA00022989"/>
    </source>
</evidence>
<dbReference type="EMBL" id="WUAV01000004">
    <property type="protein sequence ID" value="KAF1758551.1"/>
    <property type="molecule type" value="Genomic_DNA"/>
</dbReference>
<evidence type="ECO:0000256" key="5">
    <source>
        <dbReference type="ARBA" id="ARBA00022692"/>
    </source>
</evidence>
<feature type="region of interest" description="Disordered" evidence="11">
    <location>
        <begin position="1"/>
        <end position="22"/>
    </location>
</feature>
<dbReference type="CTD" id="9799229"/>
<evidence type="ECO:0000256" key="6">
    <source>
        <dbReference type="ARBA" id="ARBA00022781"/>
    </source>
</evidence>
<proteinExistence type="inferred from homology"/>
<comment type="similarity">
    <text evidence="2">Belongs to the otopetrin family.</text>
</comment>
<keyword evidence="3" id="KW-0813">Transport</keyword>
<dbReference type="Proteomes" id="UP000483820">
    <property type="component" value="Chromosome IV"/>
</dbReference>
<feature type="transmembrane region" description="Helical" evidence="12">
    <location>
        <begin position="417"/>
        <end position="435"/>
    </location>
</feature>
<keyword evidence="6" id="KW-0375">Hydrogen ion transport</keyword>
<dbReference type="GeneID" id="9799229"/>
<dbReference type="Pfam" id="PF03189">
    <property type="entry name" value="Otopetrin"/>
    <property type="match status" value="1"/>
</dbReference>
<evidence type="ECO:0000256" key="4">
    <source>
        <dbReference type="ARBA" id="ARBA00022475"/>
    </source>
</evidence>
<evidence type="ECO:0000256" key="2">
    <source>
        <dbReference type="ARBA" id="ARBA00006513"/>
    </source>
</evidence>
<keyword evidence="9 12" id="KW-0472">Membrane</keyword>
<keyword evidence="7 12" id="KW-1133">Transmembrane helix</keyword>
<evidence type="ECO:0000256" key="1">
    <source>
        <dbReference type="ARBA" id="ARBA00004651"/>
    </source>
</evidence>
<feature type="region of interest" description="Disordered" evidence="11">
    <location>
        <begin position="87"/>
        <end position="129"/>
    </location>
</feature>
<feature type="region of interest" description="Disordered" evidence="11">
    <location>
        <begin position="202"/>
        <end position="224"/>
    </location>
</feature>
<feature type="transmembrane region" description="Helical" evidence="12">
    <location>
        <begin position="352"/>
        <end position="375"/>
    </location>
</feature>
<gene>
    <name evidence="13" type="ORF">GCK72_015010</name>
</gene>
<keyword evidence="4" id="KW-1003">Cell membrane</keyword>
<dbReference type="KEGG" id="crq:GCK72_015010"/>
<keyword evidence="5 12" id="KW-0812">Transmembrane</keyword>
<reference evidence="13 14" key="1">
    <citation type="submission" date="2019-12" db="EMBL/GenBank/DDBJ databases">
        <title>Chromosome-level assembly of the Caenorhabditis remanei genome.</title>
        <authorList>
            <person name="Teterina A.A."/>
            <person name="Willis J.H."/>
            <person name="Phillips P.C."/>
        </authorList>
    </citation>
    <scope>NUCLEOTIDE SEQUENCE [LARGE SCALE GENOMIC DNA]</scope>
    <source>
        <strain evidence="13 14">PX506</strain>
        <tissue evidence="13">Whole organism</tissue>
    </source>
</reference>
<dbReference type="InterPro" id="IPR004878">
    <property type="entry name" value="Otopetrin"/>
</dbReference>
<feature type="compositionally biased region" description="Basic and acidic residues" evidence="11">
    <location>
        <begin position="87"/>
        <end position="98"/>
    </location>
</feature>
<name>A0A6A5GVD1_CAERE</name>
<comment type="caution">
    <text evidence="13">The sequence shown here is derived from an EMBL/GenBank/DDBJ whole genome shotgun (WGS) entry which is preliminary data.</text>
</comment>
<organism evidence="13 14">
    <name type="scientific">Caenorhabditis remanei</name>
    <name type="common">Caenorhabditis vulgaris</name>
    <dbReference type="NCBI Taxonomy" id="31234"/>
    <lineage>
        <taxon>Eukaryota</taxon>
        <taxon>Metazoa</taxon>
        <taxon>Ecdysozoa</taxon>
        <taxon>Nematoda</taxon>
        <taxon>Chromadorea</taxon>
        <taxon>Rhabditida</taxon>
        <taxon>Rhabditina</taxon>
        <taxon>Rhabditomorpha</taxon>
        <taxon>Rhabditoidea</taxon>
        <taxon>Rhabditidae</taxon>
        <taxon>Peloderinae</taxon>
        <taxon>Caenorhabditis</taxon>
    </lineage>
</organism>
<evidence type="ECO:0000313" key="13">
    <source>
        <dbReference type="EMBL" id="KAF1758551.1"/>
    </source>
</evidence>
<evidence type="ECO:0000256" key="3">
    <source>
        <dbReference type="ARBA" id="ARBA00022448"/>
    </source>
</evidence>
<feature type="transmembrane region" description="Helical" evidence="12">
    <location>
        <begin position="240"/>
        <end position="258"/>
    </location>
</feature>
<feature type="transmembrane region" description="Helical" evidence="12">
    <location>
        <begin position="387"/>
        <end position="405"/>
    </location>
</feature>
<evidence type="ECO:0000256" key="12">
    <source>
        <dbReference type="SAM" id="Phobius"/>
    </source>
</evidence>
<dbReference type="PANTHER" id="PTHR21522">
    <property type="entry name" value="PROTON CHANNEL OTOP"/>
    <property type="match status" value="1"/>
</dbReference>
<dbReference type="GO" id="GO:0005886">
    <property type="term" value="C:plasma membrane"/>
    <property type="evidence" value="ECO:0007669"/>
    <property type="project" value="UniProtKB-SubCell"/>
</dbReference>
<sequence length="795" mass="89882">MSNVEEKNLDDGGSATENLKMKRQSTIELASIHESEDSISDLREILAHTETTPFPSQASTPTRPGLPTRFERMASQMTCPIIAEESSDRYGTEPDRPLSRCLSEIRPAPPPNPQHHPTRRFSLFRRPSSRSTVDRRASCDFTSAWLKTSNFDLREAGGQQESDNQPVEEQETMGIPTQNEALDHVRFSEHIERPVQLTRIDSNYSISENDSENGSTTDIDKTPESAETTWMRDKIAKTSLLTACTVFYALFLTIFSLVLELAHLLNDEESRKLNKKDIIFGLYMYGGSLVFFFYMYIVLLLNPRWYSTMDYLRKMFGVCLTRPKVSPSSDSLSSAAATVRKVTHSSPSAGSLFLRLGSVVFGVTGVVYYAFLVFLCDLDPTCSGLSISLDICAILFIFIQMHFIFCNWKLSITGSHMVARIGTMHLVAANLWTWIRYVLMEEGVMEKEIREVFKHRPVVQNQSHSSELSAENSKDLFSESSREDDHDMKMGQGSCQAVECFLGSLSEIMFTSIVEYSLIAAAVMYIVWRNIGRQDHGSTYVKRKHQIRVDCSKTTTGLFLGLAFLAVTFTSMVVYYGFTMMHRSEKAAYVYAFTDMFQYVLSTIGVLTAIYQMRALKYFNKKTHIQNSDQELLDQILLSIGLVGELIYSVAGLVGLTGDKAWNSFSFILLFVHIFRLIQVGTQTFLLHVARSVRMGGEDREAQPGKQAITFLLTANLAIFFMNLFESEKAGVSEVIIEYYGKRSWVFLVRSFSPLTIFYRFHSSVCFAEIWKNVYAAKTHPVHNTATSTATPINI</sequence>